<organism evidence="2 3">
    <name type="scientific">Pleuronectes platessa</name>
    <name type="common">European plaice</name>
    <dbReference type="NCBI Taxonomy" id="8262"/>
    <lineage>
        <taxon>Eukaryota</taxon>
        <taxon>Metazoa</taxon>
        <taxon>Chordata</taxon>
        <taxon>Craniata</taxon>
        <taxon>Vertebrata</taxon>
        <taxon>Euteleostomi</taxon>
        <taxon>Actinopterygii</taxon>
        <taxon>Neopterygii</taxon>
        <taxon>Teleostei</taxon>
        <taxon>Neoteleostei</taxon>
        <taxon>Acanthomorphata</taxon>
        <taxon>Carangaria</taxon>
        <taxon>Pleuronectiformes</taxon>
        <taxon>Pleuronectoidei</taxon>
        <taxon>Pleuronectidae</taxon>
        <taxon>Pleuronectes</taxon>
    </lineage>
</organism>
<dbReference type="AlphaFoldDB" id="A0A9N7Y5Y3"/>
<gene>
    <name evidence="2" type="ORF">PLEPLA_LOCUS1601</name>
</gene>
<reference evidence="2" key="1">
    <citation type="submission" date="2020-03" db="EMBL/GenBank/DDBJ databases">
        <authorList>
            <person name="Weist P."/>
        </authorList>
    </citation>
    <scope>NUCLEOTIDE SEQUENCE</scope>
</reference>
<sequence length="94" mass="9622">MGVCPGEAGGCAGCKLALLVHDVLQPAAAAGGGSLCTIQMLPSPHTPPPHPPPAERRSSAASDLLTPALQQNTEPEICTCTQQETHLQLCDITV</sequence>
<evidence type="ECO:0000313" key="3">
    <source>
        <dbReference type="Proteomes" id="UP001153269"/>
    </source>
</evidence>
<feature type="region of interest" description="Disordered" evidence="1">
    <location>
        <begin position="38"/>
        <end position="65"/>
    </location>
</feature>
<accession>A0A9N7Y5Y3</accession>
<name>A0A9N7Y5Y3_PLEPL</name>
<dbReference type="Proteomes" id="UP001153269">
    <property type="component" value="Unassembled WGS sequence"/>
</dbReference>
<evidence type="ECO:0000256" key="1">
    <source>
        <dbReference type="SAM" id="MobiDB-lite"/>
    </source>
</evidence>
<protein>
    <submittedName>
        <fullName evidence="2">Uncharacterized protein</fullName>
    </submittedName>
</protein>
<dbReference type="EMBL" id="CADEAL010000076">
    <property type="protein sequence ID" value="CAB1413898.1"/>
    <property type="molecule type" value="Genomic_DNA"/>
</dbReference>
<evidence type="ECO:0000313" key="2">
    <source>
        <dbReference type="EMBL" id="CAB1413898.1"/>
    </source>
</evidence>
<proteinExistence type="predicted"/>
<keyword evidence="3" id="KW-1185">Reference proteome</keyword>
<comment type="caution">
    <text evidence="2">The sequence shown here is derived from an EMBL/GenBank/DDBJ whole genome shotgun (WGS) entry which is preliminary data.</text>
</comment>